<keyword evidence="2" id="KW-1003">Cell membrane</keyword>
<dbReference type="RefSeq" id="WP_261521147.1">
    <property type="nucleotide sequence ID" value="NZ_JAODNW010000015.1"/>
</dbReference>
<dbReference type="InterPro" id="IPR004681">
    <property type="entry name" value="TRAP_DctM"/>
</dbReference>
<feature type="transmembrane region" description="Helical" evidence="8">
    <location>
        <begin position="56"/>
        <end position="78"/>
    </location>
</feature>
<dbReference type="Proteomes" id="UP001589755">
    <property type="component" value="Unassembled WGS sequence"/>
</dbReference>
<evidence type="ECO:0000256" key="1">
    <source>
        <dbReference type="ARBA" id="ARBA00004429"/>
    </source>
</evidence>
<evidence type="ECO:0000256" key="4">
    <source>
        <dbReference type="ARBA" id="ARBA00022692"/>
    </source>
</evidence>
<sequence>MTMPLDLLMFAALIAAILSGYPVSFMLAGTAAFFALIGWLAGQFEPSLLGALGQRFFGVLTNDVLIAIPLFVFMGVVLEKSRIAEELLETMGRLFGPIRGGLGISAVVVGALLAASTGIVGATVVAMGLIALPTMVRNGYDPRLASGTVCTAGTLGQIIPPSTLLIILADVMSNAYQQAQYAQGKFSVETISVGEMFAAALLPGLALVAIYILYLLARATFTPKAAPALANAGERPSGREVMRAVVPPVVLIVAVLGSILGGIATPSEAASVGAVGALLLAGARAGAGARLIVAGAVALGLVAVLAGLAPVRLQRSDTGALDWALGGLATLLVAVGVVAILQSIRRARAQAILTPIVTSTMTVTAMIFATILTASVFSLVFRGLGGDARLEEILTAMPGGPQGALVFVMALIFVLGFFLDFVEISIIVLPLVTPVLILMGHDPLWLAVLIAINLQTSFLTPPFGFSLFYLRAAAPKEITTGQIYRGVIPYILLQIAGMGVVWLAPSVATWLPRVVF</sequence>
<accession>A0ABV6D9Q7</accession>
<feature type="transmembrane region" description="Helical" evidence="8">
    <location>
        <begin position="196"/>
        <end position="217"/>
    </location>
</feature>
<dbReference type="EMBL" id="JBHLXD010000021">
    <property type="protein sequence ID" value="MFC0209341.1"/>
    <property type="molecule type" value="Genomic_DNA"/>
</dbReference>
<evidence type="ECO:0000259" key="9">
    <source>
        <dbReference type="Pfam" id="PF06808"/>
    </source>
</evidence>
<keyword evidence="6 8" id="KW-0472">Membrane</keyword>
<evidence type="ECO:0000256" key="5">
    <source>
        <dbReference type="ARBA" id="ARBA00022989"/>
    </source>
</evidence>
<comment type="function">
    <text evidence="7">Part of the tripartite ATP-independent periplasmic (TRAP) transport system.</text>
</comment>
<reference evidence="10 11" key="1">
    <citation type="submission" date="2024-09" db="EMBL/GenBank/DDBJ databases">
        <authorList>
            <person name="Sun Q."/>
            <person name="Mori K."/>
        </authorList>
    </citation>
    <scope>NUCLEOTIDE SEQUENCE [LARGE SCALE GENOMIC DNA]</scope>
    <source>
        <strain evidence="10 11">CCM 8543</strain>
    </source>
</reference>
<evidence type="ECO:0000256" key="7">
    <source>
        <dbReference type="RuleBase" id="RU369079"/>
    </source>
</evidence>
<evidence type="ECO:0000256" key="6">
    <source>
        <dbReference type="ARBA" id="ARBA00023136"/>
    </source>
</evidence>
<dbReference type="PANTHER" id="PTHR33362">
    <property type="entry name" value="SIALIC ACID TRAP TRANSPORTER PERMEASE PROTEIN SIAT-RELATED"/>
    <property type="match status" value="1"/>
</dbReference>
<feature type="transmembrane region" description="Helical" evidence="8">
    <location>
        <begin position="356"/>
        <end position="384"/>
    </location>
</feature>
<dbReference type="InterPro" id="IPR010656">
    <property type="entry name" value="DctM"/>
</dbReference>
<dbReference type="Pfam" id="PF06808">
    <property type="entry name" value="DctM"/>
    <property type="match status" value="1"/>
</dbReference>
<comment type="caution">
    <text evidence="10">The sequence shown here is derived from an EMBL/GenBank/DDBJ whole genome shotgun (WGS) entry which is preliminary data.</text>
</comment>
<keyword evidence="5 8" id="KW-1133">Transmembrane helix</keyword>
<evidence type="ECO:0000256" key="8">
    <source>
        <dbReference type="SAM" id="Phobius"/>
    </source>
</evidence>
<evidence type="ECO:0000313" key="11">
    <source>
        <dbReference type="Proteomes" id="UP001589755"/>
    </source>
</evidence>
<evidence type="ECO:0000256" key="2">
    <source>
        <dbReference type="ARBA" id="ARBA00022475"/>
    </source>
</evidence>
<keyword evidence="3 7" id="KW-0997">Cell inner membrane</keyword>
<gene>
    <name evidence="10" type="ORF">ACFFJ2_13120</name>
</gene>
<comment type="subcellular location">
    <subcellularLocation>
        <location evidence="1 7">Cell inner membrane</location>
        <topology evidence="1 7">Multi-pass membrane protein</topology>
    </subcellularLocation>
</comment>
<name>A0ABV6D9Q7_9HYPH</name>
<keyword evidence="7" id="KW-0813">Transport</keyword>
<keyword evidence="4 8" id="KW-0812">Transmembrane</keyword>
<protein>
    <submittedName>
        <fullName evidence="10">TRAP transporter large permease subunit</fullName>
    </submittedName>
</protein>
<feature type="transmembrane region" description="Helical" evidence="8">
    <location>
        <begin position="490"/>
        <end position="511"/>
    </location>
</feature>
<feature type="transmembrane region" description="Helical" evidence="8">
    <location>
        <begin position="291"/>
        <end position="311"/>
    </location>
</feature>
<proteinExistence type="predicted"/>
<organism evidence="10 11">
    <name type="scientific">Chelativorans intermedius</name>
    <dbReference type="NCBI Taxonomy" id="515947"/>
    <lineage>
        <taxon>Bacteria</taxon>
        <taxon>Pseudomonadati</taxon>
        <taxon>Pseudomonadota</taxon>
        <taxon>Alphaproteobacteria</taxon>
        <taxon>Hyphomicrobiales</taxon>
        <taxon>Phyllobacteriaceae</taxon>
        <taxon>Chelativorans</taxon>
    </lineage>
</organism>
<feature type="transmembrane region" description="Helical" evidence="8">
    <location>
        <begin position="244"/>
        <end position="263"/>
    </location>
</feature>
<evidence type="ECO:0000313" key="10">
    <source>
        <dbReference type="EMBL" id="MFC0209341.1"/>
    </source>
</evidence>
<keyword evidence="11" id="KW-1185">Reference proteome</keyword>
<feature type="domain" description="TRAP C4-dicarboxylate transport system permease DctM subunit" evidence="9">
    <location>
        <begin position="10"/>
        <end position="503"/>
    </location>
</feature>
<evidence type="ECO:0000256" key="3">
    <source>
        <dbReference type="ARBA" id="ARBA00022519"/>
    </source>
</evidence>
<feature type="transmembrane region" description="Helical" evidence="8">
    <location>
        <begin position="404"/>
        <end position="432"/>
    </location>
</feature>
<feature type="transmembrane region" description="Helical" evidence="8">
    <location>
        <begin position="7"/>
        <end position="36"/>
    </location>
</feature>
<feature type="transmembrane region" description="Helical" evidence="8">
    <location>
        <begin position="323"/>
        <end position="344"/>
    </location>
</feature>
<dbReference type="PANTHER" id="PTHR33362:SF7">
    <property type="entry name" value="SLL1103 PROTEIN"/>
    <property type="match status" value="1"/>
</dbReference>
<feature type="transmembrane region" description="Helical" evidence="8">
    <location>
        <begin position="444"/>
        <end position="470"/>
    </location>
</feature>
<feature type="transmembrane region" description="Helical" evidence="8">
    <location>
        <begin position="99"/>
        <end position="132"/>
    </location>
</feature>